<dbReference type="SUPFAM" id="SSF52540">
    <property type="entry name" value="P-loop containing nucleoside triphosphate hydrolases"/>
    <property type="match status" value="1"/>
</dbReference>
<feature type="domain" description="Sulfotransferase" evidence="3">
    <location>
        <begin position="39"/>
        <end position="264"/>
    </location>
</feature>
<sequence length="300" mass="34917">MSKALTDWKLNHPGRIPGPVRSMVQMGLRATSYWRPLPSFLVIGFQKCSTTSLYSHLALHPQVQVSHRKEIDYFGCDTGQDLAWYRSHFPMRRSKTIAIGEASTMYAYMPQAPAEAKLQNPKFKLIAVLRDPVKRTISHYHHRRKWGLEERTIDQAIEDAFHDFDKDIATWQDAARPDADPSRPYREPKASYLIRSMYSLQIENWKKLFAPEQLLLIQAEDFWSRSEDVFHEVESFLGIDHHGIRNNKVFNQGAYQKGKPDSNLSAIQNRLTKHFQGEYQWCREQGLTFSNDTTSDQENE</sequence>
<evidence type="ECO:0000259" key="3">
    <source>
        <dbReference type="Pfam" id="PF00685"/>
    </source>
</evidence>
<dbReference type="PANTHER" id="PTHR10605:SF56">
    <property type="entry name" value="BIFUNCTIONAL HEPARAN SULFATE N-DEACETYLASE_N-SULFOTRANSFERASE"/>
    <property type="match status" value="1"/>
</dbReference>
<dbReference type="Proteomes" id="UP000316598">
    <property type="component" value="Unassembled WGS sequence"/>
</dbReference>
<evidence type="ECO:0000256" key="2">
    <source>
        <dbReference type="ARBA" id="ARBA00023180"/>
    </source>
</evidence>
<evidence type="ECO:0000313" key="4">
    <source>
        <dbReference type="EMBL" id="TWT52642.1"/>
    </source>
</evidence>
<dbReference type="InterPro" id="IPR027417">
    <property type="entry name" value="P-loop_NTPase"/>
</dbReference>
<dbReference type="RefSeq" id="WP_146512979.1">
    <property type="nucleotide sequence ID" value="NZ_SJPI01000001.1"/>
</dbReference>
<keyword evidence="2" id="KW-0325">Glycoprotein</keyword>
<dbReference type="InterPro" id="IPR000863">
    <property type="entry name" value="Sulfotransferase_dom"/>
</dbReference>
<proteinExistence type="predicted"/>
<accession>A0A5C5WS90</accession>
<reference evidence="4 5" key="1">
    <citation type="submission" date="2019-02" db="EMBL/GenBank/DDBJ databases">
        <title>Deep-cultivation of Planctomycetes and their phenomic and genomic characterization uncovers novel biology.</title>
        <authorList>
            <person name="Wiegand S."/>
            <person name="Jogler M."/>
            <person name="Boedeker C."/>
            <person name="Pinto D."/>
            <person name="Vollmers J."/>
            <person name="Rivas-Marin E."/>
            <person name="Kohn T."/>
            <person name="Peeters S.H."/>
            <person name="Heuer A."/>
            <person name="Rast P."/>
            <person name="Oberbeckmann S."/>
            <person name="Bunk B."/>
            <person name="Jeske O."/>
            <person name="Meyerdierks A."/>
            <person name="Storesund J.E."/>
            <person name="Kallscheuer N."/>
            <person name="Luecker S."/>
            <person name="Lage O.M."/>
            <person name="Pohl T."/>
            <person name="Merkel B.J."/>
            <person name="Hornburger P."/>
            <person name="Mueller R.-W."/>
            <person name="Bruemmer F."/>
            <person name="Labrenz M."/>
            <person name="Spormann A.M."/>
            <person name="Op Den Camp H."/>
            <person name="Overmann J."/>
            <person name="Amann R."/>
            <person name="Jetten M.S.M."/>
            <person name="Mascher T."/>
            <person name="Medema M.H."/>
            <person name="Devos D.P."/>
            <person name="Kaster A.-K."/>
            <person name="Ovreas L."/>
            <person name="Rohde M."/>
            <person name="Galperin M.Y."/>
            <person name="Jogler C."/>
        </authorList>
    </citation>
    <scope>NUCLEOTIDE SEQUENCE [LARGE SCALE GENOMIC DNA]</scope>
    <source>
        <strain evidence="4 5">Pla22</strain>
    </source>
</reference>
<dbReference type="EMBL" id="SJPI01000001">
    <property type="protein sequence ID" value="TWT52642.1"/>
    <property type="molecule type" value="Genomic_DNA"/>
</dbReference>
<name>A0A5C5WS90_9BACT</name>
<dbReference type="InterPro" id="IPR037359">
    <property type="entry name" value="NST/OST"/>
</dbReference>
<evidence type="ECO:0000256" key="1">
    <source>
        <dbReference type="ARBA" id="ARBA00022679"/>
    </source>
</evidence>
<dbReference type="Pfam" id="PF00685">
    <property type="entry name" value="Sulfotransfer_1"/>
    <property type="match status" value="1"/>
</dbReference>
<keyword evidence="1 4" id="KW-0808">Transferase</keyword>
<dbReference type="Gene3D" id="3.40.50.300">
    <property type="entry name" value="P-loop containing nucleotide triphosphate hydrolases"/>
    <property type="match status" value="1"/>
</dbReference>
<dbReference type="GO" id="GO:0008146">
    <property type="term" value="F:sulfotransferase activity"/>
    <property type="evidence" value="ECO:0007669"/>
    <property type="project" value="InterPro"/>
</dbReference>
<protein>
    <submittedName>
        <fullName evidence="4">Sulfotransferase domain protein</fullName>
    </submittedName>
</protein>
<gene>
    <name evidence="4" type="ORF">Pla22_02680</name>
</gene>
<dbReference type="AlphaFoldDB" id="A0A5C5WS90"/>
<dbReference type="OrthoDB" id="9797480at2"/>
<keyword evidence="5" id="KW-1185">Reference proteome</keyword>
<dbReference type="PANTHER" id="PTHR10605">
    <property type="entry name" value="HEPARAN SULFATE SULFOTRANSFERASE"/>
    <property type="match status" value="1"/>
</dbReference>
<comment type="caution">
    <text evidence="4">The sequence shown here is derived from an EMBL/GenBank/DDBJ whole genome shotgun (WGS) entry which is preliminary data.</text>
</comment>
<organism evidence="4 5">
    <name type="scientific">Rubripirellula amarantea</name>
    <dbReference type="NCBI Taxonomy" id="2527999"/>
    <lineage>
        <taxon>Bacteria</taxon>
        <taxon>Pseudomonadati</taxon>
        <taxon>Planctomycetota</taxon>
        <taxon>Planctomycetia</taxon>
        <taxon>Pirellulales</taxon>
        <taxon>Pirellulaceae</taxon>
        <taxon>Rubripirellula</taxon>
    </lineage>
</organism>
<evidence type="ECO:0000313" key="5">
    <source>
        <dbReference type="Proteomes" id="UP000316598"/>
    </source>
</evidence>